<evidence type="ECO:0000259" key="1">
    <source>
        <dbReference type="Pfam" id="PF21789"/>
    </source>
</evidence>
<dbReference type="AlphaFoldDB" id="A0AAV0WNT4"/>
<dbReference type="Pfam" id="PF21789">
    <property type="entry name" value="TNP-like_RNaseH_C"/>
    <property type="match status" value="1"/>
</dbReference>
<keyword evidence="3" id="KW-1185">Reference proteome</keyword>
<evidence type="ECO:0000313" key="2">
    <source>
        <dbReference type="EMBL" id="CAI6357309.1"/>
    </source>
</evidence>
<dbReference type="InterPro" id="IPR048367">
    <property type="entry name" value="TNP-like_RNaseH_C"/>
</dbReference>
<evidence type="ECO:0000313" key="3">
    <source>
        <dbReference type="Proteomes" id="UP001160148"/>
    </source>
</evidence>
<gene>
    <name evidence="2" type="ORF">MEUPH1_LOCUS12947</name>
</gene>
<protein>
    <recommendedName>
        <fullName evidence="1">Transposable element P transposase-like RNase H C-terminal domain-containing protein</fullName>
    </recommendedName>
</protein>
<reference evidence="2 3" key="1">
    <citation type="submission" date="2023-01" db="EMBL/GenBank/DDBJ databases">
        <authorList>
            <person name="Whitehead M."/>
        </authorList>
    </citation>
    <scope>NUCLEOTIDE SEQUENCE [LARGE SCALE GENOMIC DNA]</scope>
</reference>
<organism evidence="2 3">
    <name type="scientific">Macrosiphum euphorbiae</name>
    <name type="common">potato aphid</name>
    <dbReference type="NCBI Taxonomy" id="13131"/>
    <lineage>
        <taxon>Eukaryota</taxon>
        <taxon>Metazoa</taxon>
        <taxon>Ecdysozoa</taxon>
        <taxon>Arthropoda</taxon>
        <taxon>Hexapoda</taxon>
        <taxon>Insecta</taxon>
        <taxon>Pterygota</taxon>
        <taxon>Neoptera</taxon>
        <taxon>Paraneoptera</taxon>
        <taxon>Hemiptera</taxon>
        <taxon>Sternorrhyncha</taxon>
        <taxon>Aphidomorpha</taxon>
        <taxon>Aphidoidea</taxon>
        <taxon>Aphididae</taxon>
        <taxon>Macrosiphini</taxon>
        <taxon>Macrosiphum</taxon>
    </lineage>
</organism>
<feature type="domain" description="Transposable element P transposase-like RNase H C-terminal" evidence="1">
    <location>
        <begin position="119"/>
        <end position="153"/>
    </location>
</feature>
<comment type="caution">
    <text evidence="2">The sequence shown here is derived from an EMBL/GenBank/DDBJ whole genome shotgun (WGS) entry which is preliminary data.</text>
</comment>
<dbReference type="Proteomes" id="UP001160148">
    <property type="component" value="Unassembled WGS sequence"/>
</dbReference>
<sequence>MRNCIKCDTLPIAAETTANFIENMDKLFDILNSKPKAVGKEFNLPFKNSTKQKNNLVMMLNVFKNIRVIETKTVNGITTSVDVTKRMKFIHGWQIIINSLLKLFDDIKIPAQYFLWTYYYLNQDCLENLFGTFQNQNGNNINPTPIQFYYAFKKKFFLNYMKHSDGSNCLEDLDLILTNIGEISSPLQNSNILFTDKTPFNFNNLNVGTLDYRVLNLTSKNALTYVSIYLIKKCLEKHSCDTCLDFAKNQKSIDEPFIFIHFKAYQNEVASNYGNLNVPPDSFFNYINELDDVFITNFPTIGKENNVGKKMKNLIDNVPFTHPCTSFSFDFLKNVYIRLRIYHIIKKINRDLLTTPRKNRKFNIFSHL</sequence>
<dbReference type="EMBL" id="CARXXK010000002">
    <property type="protein sequence ID" value="CAI6357309.1"/>
    <property type="molecule type" value="Genomic_DNA"/>
</dbReference>
<proteinExistence type="predicted"/>
<name>A0AAV0WNT4_9HEMI</name>
<accession>A0AAV0WNT4</accession>